<keyword evidence="3" id="KW-0479">Metal-binding</keyword>
<dbReference type="GO" id="GO:0008270">
    <property type="term" value="F:zinc ion binding"/>
    <property type="evidence" value="ECO:0007669"/>
    <property type="project" value="InterPro"/>
</dbReference>
<reference evidence="12" key="1">
    <citation type="submission" date="2023-11" db="UniProtKB">
        <authorList>
            <consortium name="WormBaseParasite"/>
        </authorList>
    </citation>
    <scope>IDENTIFICATION</scope>
</reference>
<evidence type="ECO:0000256" key="2">
    <source>
        <dbReference type="ARBA" id="ARBA00022670"/>
    </source>
</evidence>
<dbReference type="GO" id="GO:0031012">
    <property type="term" value="C:extracellular matrix"/>
    <property type="evidence" value="ECO:0007669"/>
    <property type="project" value="InterPro"/>
</dbReference>
<dbReference type="PANTHER" id="PTHR10201:SF323">
    <property type="entry name" value="MATRIX METALLOPROTEINASE-21"/>
    <property type="match status" value="1"/>
</dbReference>
<organism evidence="11 12">
    <name type="scientific">Schistosoma mattheei</name>
    <dbReference type="NCBI Taxonomy" id="31246"/>
    <lineage>
        <taxon>Eukaryota</taxon>
        <taxon>Metazoa</taxon>
        <taxon>Spiralia</taxon>
        <taxon>Lophotrochozoa</taxon>
        <taxon>Platyhelminthes</taxon>
        <taxon>Trematoda</taxon>
        <taxon>Digenea</taxon>
        <taxon>Strigeidida</taxon>
        <taxon>Schistosomatoidea</taxon>
        <taxon>Schistosomatidae</taxon>
        <taxon>Schistosoma</taxon>
    </lineage>
</organism>
<evidence type="ECO:0000313" key="12">
    <source>
        <dbReference type="WBParaSite" id="SMTH1_68750.1"/>
    </source>
</evidence>
<keyword evidence="9" id="KW-1133">Transmembrane helix</keyword>
<keyword evidence="8" id="KW-0865">Zymogen</keyword>
<dbReference type="WBParaSite" id="SMTH1_68750.1">
    <property type="protein sequence ID" value="SMTH1_68750.1"/>
    <property type="gene ID" value="SMTH1_68750"/>
</dbReference>
<keyword evidence="4" id="KW-0732">Signal</keyword>
<dbReference type="AlphaFoldDB" id="A0AA85BNA6"/>
<dbReference type="GO" id="GO:0030198">
    <property type="term" value="P:extracellular matrix organization"/>
    <property type="evidence" value="ECO:0007669"/>
    <property type="project" value="TreeGrafter"/>
</dbReference>
<feature type="transmembrane region" description="Helical" evidence="9">
    <location>
        <begin position="12"/>
        <end position="32"/>
    </location>
</feature>
<evidence type="ECO:0000256" key="4">
    <source>
        <dbReference type="ARBA" id="ARBA00022729"/>
    </source>
</evidence>
<keyword evidence="2" id="KW-0645">Protease</keyword>
<evidence type="ECO:0000256" key="3">
    <source>
        <dbReference type="ARBA" id="ARBA00022723"/>
    </source>
</evidence>
<evidence type="ECO:0000256" key="7">
    <source>
        <dbReference type="ARBA" id="ARBA00023049"/>
    </source>
</evidence>
<dbReference type="InterPro" id="IPR021158">
    <property type="entry name" value="Pept_M10A_Zn_BS"/>
</dbReference>
<proteinExistence type="predicted"/>
<keyword evidence="9" id="KW-0472">Membrane</keyword>
<dbReference type="SUPFAM" id="SSF47090">
    <property type="entry name" value="PGBD-like"/>
    <property type="match status" value="1"/>
</dbReference>
<evidence type="ECO:0000256" key="9">
    <source>
        <dbReference type="SAM" id="Phobius"/>
    </source>
</evidence>
<dbReference type="Gene3D" id="1.10.101.10">
    <property type="entry name" value="PGBD-like superfamily/PGBD"/>
    <property type="match status" value="1"/>
</dbReference>
<dbReference type="Proteomes" id="UP000050791">
    <property type="component" value="Unassembled WGS sequence"/>
</dbReference>
<keyword evidence="7" id="KW-0482">Metalloprotease</keyword>
<dbReference type="GO" id="GO:0006508">
    <property type="term" value="P:proteolysis"/>
    <property type="evidence" value="ECO:0007669"/>
    <property type="project" value="UniProtKB-KW"/>
</dbReference>
<evidence type="ECO:0000256" key="8">
    <source>
        <dbReference type="ARBA" id="ARBA00023145"/>
    </source>
</evidence>
<comment type="cofactor">
    <cofactor evidence="1">
        <name>Zn(2+)</name>
        <dbReference type="ChEBI" id="CHEBI:29105"/>
    </cofactor>
</comment>
<dbReference type="GO" id="GO:0030574">
    <property type="term" value="P:collagen catabolic process"/>
    <property type="evidence" value="ECO:0007669"/>
    <property type="project" value="TreeGrafter"/>
</dbReference>
<evidence type="ECO:0000259" key="10">
    <source>
        <dbReference type="Pfam" id="PF01471"/>
    </source>
</evidence>
<dbReference type="PROSITE" id="PS00546">
    <property type="entry name" value="CYSTEINE_SWITCH"/>
    <property type="match status" value="1"/>
</dbReference>
<dbReference type="InterPro" id="IPR036365">
    <property type="entry name" value="PGBD-like_sf"/>
</dbReference>
<evidence type="ECO:0000256" key="1">
    <source>
        <dbReference type="ARBA" id="ARBA00001947"/>
    </source>
</evidence>
<dbReference type="GO" id="GO:0004222">
    <property type="term" value="F:metalloendopeptidase activity"/>
    <property type="evidence" value="ECO:0007669"/>
    <property type="project" value="InterPro"/>
</dbReference>
<evidence type="ECO:0000313" key="11">
    <source>
        <dbReference type="Proteomes" id="UP000050791"/>
    </source>
</evidence>
<dbReference type="PANTHER" id="PTHR10201">
    <property type="entry name" value="MATRIX METALLOPROTEINASE"/>
    <property type="match status" value="1"/>
</dbReference>
<accession>A0AA85BNA6</accession>
<dbReference type="InterPro" id="IPR036366">
    <property type="entry name" value="PGBDSf"/>
</dbReference>
<evidence type="ECO:0000256" key="6">
    <source>
        <dbReference type="ARBA" id="ARBA00022833"/>
    </source>
</evidence>
<keyword evidence="9" id="KW-0812">Transmembrane</keyword>
<keyword evidence="6" id="KW-0862">Zinc</keyword>
<dbReference type="InterPro" id="IPR002477">
    <property type="entry name" value="Peptidoglycan-bd-like"/>
</dbReference>
<sequence length="185" mass="21870">MLRFIEKKFRIYFCILHLYIGTIWIFINIWLFTNNLVYSIPYQFGESLQINEAANLLYRYGYMDDYSKTHNNNHNNGNPIPPDQNPYESKFLYPDKLSLTNPPKEFNNAIKKFQRHYNLPITGKLDEATKNLLISPRCGNPDQQINLKQSSTLLSKLKFGSTFHFNHNYSLTVQMLIIITMKEDY</sequence>
<feature type="domain" description="Peptidoglycan binding-like" evidence="10">
    <location>
        <begin position="108"/>
        <end position="133"/>
    </location>
</feature>
<protein>
    <recommendedName>
        <fullName evidence="10">Peptidoglycan binding-like domain-containing protein</fullName>
    </recommendedName>
</protein>
<dbReference type="Pfam" id="PF01471">
    <property type="entry name" value="PG_binding_1"/>
    <property type="match status" value="1"/>
</dbReference>
<name>A0AA85BNA6_9TREM</name>
<keyword evidence="5" id="KW-0378">Hydrolase</keyword>
<evidence type="ECO:0000256" key="5">
    <source>
        <dbReference type="ARBA" id="ARBA00022801"/>
    </source>
</evidence>